<dbReference type="EMBL" id="JAKROA010000001">
    <property type="protein sequence ID" value="KAL5111869.1"/>
    <property type="molecule type" value="Genomic_DNA"/>
</dbReference>
<dbReference type="PANTHER" id="PTHR46095:SF1">
    <property type="entry name" value="ZINC FINGER PROTEIN 593"/>
    <property type="match status" value="1"/>
</dbReference>
<accession>A0ABR4QQG7</accession>
<organism evidence="1 2">
    <name type="scientific">Taenia crassiceps</name>
    <dbReference type="NCBI Taxonomy" id="6207"/>
    <lineage>
        <taxon>Eukaryota</taxon>
        <taxon>Metazoa</taxon>
        <taxon>Spiralia</taxon>
        <taxon>Lophotrochozoa</taxon>
        <taxon>Platyhelminthes</taxon>
        <taxon>Cestoda</taxon>
        <taxon>Eucestoda</taxon>
        <taxon>Cyclophyllidea</taxon>
        <taxon>Taeniidae</taxon>
        <taxon>Taenia</taxon>
    </lineage>
</organism>
<proteinExistence type="predicted"/>
<keyword evidence="2" id="KW-1185">Reference proteome</keyword>
<protein>
    <submittedName>
        <fullName evidence="1">Uncharacterized protein</fullName>
    </submittedName>
</protein>
<reference evidence="1 2" key="1">
    <citation type="journal article" date="2022" name="Front. Cell. Infect. Microbiol.">
        <title>The Genomes of Two Strains of Taenia crassiceps the Animal Model for the Study of Human Cysticercosis.</title>
        <authorList>
            <person name="Bobes R.J."/>
            <person name="Estrada K."/>
            <person name="Rios-Valencia D.G."/>
            <person name="Calderon-Gallegos A."/>
            <person name="de la Torre P."/>
            <person name="Carrero J.C."/>
            <person name="Sanchez-Flores A."/>
            <person name="Laclette J.P."/>
        </authorList>
    </citation>
    <scope>NUCLEOTIDE SEQUENCE [LARGE SCALE GENOMIC DNA]</scope>
    <source>
        <strain evidence="1">WFUcys</strain>
    </source>
</reference>
<evidence type="ECO:0000313" key="1">
    <source>
        <dbReference type="EMBL" id="KAL5111869.1"/>
    </source>
</evidence>
<dbReference type="PANTHER" id="PTHR46095">
    <property type="entry name" value="ZINC FINGER PROTEIN 593"/>
    <property type="match status" value="1"/>
</dbReference>
<sequence length="146" mass="16367">MPRSSALKVKYRRRDLDQIHEDLEPENVHKRLRAATETDPEKPALGQHYCLPCDRACKLNPTLRWSLIGQPESDSTRESDLPVGSPPCARAHRRALKAHPSAYPDLPRATFAKPCPAPLLPRAPLAQSLCAAVTRRRPHARCVGYH</sequence>
<name>A0ABR4QQG7_9CEST</name>
<gene>
    <name evidence="1" type="ORF">TcWFU_003938</name>
</gene>
<comment type="caution">
    <text evidence="1">The sequence shown here is derived from an EMBL/GenBank/DDBJ whole genome shotgun (WGS) entry which is preliminary data.</text>
</comment>
<dbReference type="InterPro" id="IPR051879">
    <property type="entry name" value="C2H2-ZF_Maturation_Protein"/>
</dbReference>
<evidence type="ECO:0000313" key="2">
    <source>
        <dbReference type="Proteomes" id="UP001651158"/>
    </source>
</evidence>
<dbReference type="Proteomes" id="UP001651158">
    <property type="component" value="Unassembled WGS sequence"/>
</dbReference>